<name>A0A401QPA9_SCYTO</name>
<dbReference type="SMART" id="SM00165">
    <property type="entry name" value="UBA"/>
    <property type="match status" value="1"/>
</dbReference>
<comment type="caution">
    <text evidence="11">The sequence shown here is derived from an EMBL/GenBank/DDBJ whole genome shotgun (WGS) entry which is preliminary data.</text>
</comment>
<dbReference type="Proteomes" id="UP000288216">
    <property type="component" value="Unassembled WGS sequence"/>
</dbReference>
<dbReference type="GO" id="GO:0004674">
    <property type="term" value="F:protein serine/threonine kinase activity"/>
    <property type="evidence" value="ECO:0007669"/>
    <property type="project" value="UniProtKB-KW"/>
</dbReference>
<dbReference type="GO" id="GO:0005524">
    <property type="term" value="F:ATP binding"/>
    <property type="evidence" value="ECO:0007669"/>
    <property type="project" value="UniProtKB-KW"/>
</dbReference>
<dbReference type="PROSITE" id="PS50030">
    <property type="entry name" value="UBA"/>
    <property type="match status" value="1"/>
</dbReference>
<evidence type="ECO:0000259" key="10">
    <source>
        <dbReference type="PROSITE" id="PS50030"/>
    </source>
</evidence>
<dbReference type="EC" id="2.7.11.1" evidence="1"/>
<evidence type="ECO:0000256" key="4">
    <source>
        <dbReference type="ARBA" id="ARBA00022741"/>
    </source>
</evidence>
<evidence type="ECO:0000256" key="5">
    <source>
        <dbReference type="ARBA" id="ARBA00022777"/>
    </source>
</evidence>
<keyword evidence="2" id="KW-0723">Serine/threonine-protein kinase</keyword>
<comment type="catalytic activity">
    <reaction evidence="8">
        <text>L-seryl-[protein] + ATP = O-phospho-L-seryl-[protein] + ADP + H(+)</text>
        <dbReference type="Rhea" id="RHEA:17989"/>
        <dbReference type="Rhea" id="RHEA-COMP:9863"/>
        <dbReference type="Rhea" id="RHEA-COMP:11604"/>
        <dbReference type="ChEBI" id="CHEBI:15378"/>
        <dbReference type="ChEBI" id="CHEBI:29999"/>
        <dbReference type="ChEBI" id="CHEBI:30616"/>
        <dbReference type="ChEBI" id="CHEBI:83421"/>
        <dbReference type="ChEBI" id="CHEBI:456216"/>
        <dbReference type="EC" id="2.7.11.1"/>
    </reaction>
</comment>
<evidence type="ECO:0000256" key="2">
    <source>
        <dbReference type="ARBA" id="ARBA00022527"/>
    </source>
</evidence>
<evidence type="ECO:0000313" key="11">
    <source>
        <dbReference type="EMBL" id="GCB87259.1"/>
    </source>
</evidence>
<keyword evidence="3" id="KW-0808">Transferase</keyword>
<dbReference type="STRING" id="75743.A0A401QPA9"/>
<evidence type="ECO:0000256" key="1">
    <source>
        <dbReference type="ARBA" id="ARBA00012513"/>
    </source>
</evidence>
<evidence type="ECO:0000313" key="12">
    <source>
        <dbReference type="Proteomes" id="UP000288216"/>
    </source>
</evidence>
<accession>A0A401QPA9</accession>
<feature type="region of interest" description="Disordered" evidence="9">
    <location>
        <begin position="1"/>
        <end position="31"/>
    </location>
</feature>
<dbReference type="InterPro" id="IPR009060">
    <property type="entry name" value="UBA-like_sf"/>
</dbReference>
<evidence type="ECO:0000256" key="8">
    <source>
        <dbReference type="ARBA" id="ARBA00048679"/>
    </source>
</evidence>
<feature type="domain" description="UBA" evidence="10">
    <location>
        <begin position="27"/>
        <end position="66"/>
    </location>
</feature>
<feature type="non-terminal residue" evidence="11">
    <location>
        <position position="1"/>
    </location>
</feature>
<dbReference type="InterPro" id="IPR015940">
    <property type="entry name" value="UBA"/>
</dbReference>
<reference evidence="11 12" key="1">
    <citation type="journal article" date="2018" name="Nat. Ecol. Evol.">
        <title>Shark genomes provide insights into elasmobranch evolution and the origin of vertebrates.</title>
        <authorList>
            <person name="Hara Y"/>
            <person name="Yamaguchi K"/>
            <person name="Onimaru K"/>
            <person name="Kadota M"/>
            <person name="Koyanagi M"/>
            <person name="Keeley SD"/>
            <person name="Tatsumi K"/>
            <person name="Tanaka K"/>
            <person name="Motone F"/>
            <person name="Kageyama Y"/>
            <person name="Nozu R"/>
            <person name="Adachi N"/>
            <person name="Nishimura O"/>
            <person name="Nakagawa R"/>
            <person name="Tanegashima C"/>
            <person name="Kiyatake I"/>
            <person name="Matsumoto R"/>
            <person name="Murakumo K"/>
            <person name="Nishida K"/>
            <person name="Terakita A"/>
            <person name="Kuratani S"/>
            <person name="Sato K"/>
            <person name="Hyodo S Kuraku.S."/>
        </authorList>
    </citation>
    <scope>NUCLEOTIDE SEQUENCE [LARGE SCALE GENOMIC DNA]</scope>
</reference>
<evidence type="ECO:0000256" key="7">
    <source>
        <dbReference type="ARBA" id="ARBA00047899"/>
    </source>
</evidence>
<dbReference type="Gene3D" id="1.10.8.10">
    <property type="entry name" value="DNA helicase RuvA subunit, C-terminal domain"/>
    <property type="match status" value="1"/>
</dbReference>
<keyword evidence="6" id="KW-0067">ATP-binding</keyword>
<keyword evidence="12" id="KW-1185">Reference proteome</keyword>
<gene>
    <name evidence="11" type="ORF">scyTo_0027995</name>
</gene>
<organism evidence="11 12">
    <name type="scientific">Scyliorhinus torazame</name>
    <name type="common">Cloudy catshark</name>
    <name type="synonym">Catulus torazame</name>
    <dbReference type="NCBI Taxonomy" id="75743"/>
    <lineage>
        <taxon>Eukaryota</taxon>
        <taxon>Metazoa</taxon>
        <taxon>Chordata</taxon>
        <taxon>Craniata</taxon>
        <taxon>Vertebrata</taxon>
        <taxon>Chondrichthyes</taxon>
        <taxon>Elasmobranchii</taxon>
        <taxon>Galeomorphii</taxon>
        <taxon>Galeoidea</taxon>
        <taxon>Carcharhiniformes</taxon>
        <taxon>Scyliorhinidae</taxon>
        <taxon>Scyliorhinus</taxon>
    </lineage>
</organism>
<evidence type="ECO:0000256" key="6">
    <source>
        <dbReference type="ARBA" id="ARBA00022840"/>
    </source>
</evidence>
<evidence type="ECO:0000256" key="9">
    <source>
        <dbReference type="SAM" id="MobiDB-lite"/>
    </source>
</evidence>
<dbReference type="Pfam" id="PF00627">
    <property type="entry name" value="UBA"/>
    <property type="match status" value="1"/>
</dbReference>
<sequence>QIMKDRWMNVGHEDDELKPYTDPEPDYKDPRRTEMMVNMGYSREEITESLVNQKYNDIMATYLLLGWKTSEVTERAG</sequence>
<evidence type="ECO:0000256" key="3">
    <source>
        <dbReference type="ARBA" id="ARBA00022679"/>
    </source>
</evidence>
<dbReference type="SUPFAM" id="SSF46934">
    <property type="entry name" value="UBA-like"/>
    <property type="match status" value="1"/>
</dbReference>
<keyword evidence="5" id="KW-0418">Kinase</keyword>
<proteinExistence type="predicted"/>
<dbReference type="AlphaFoldDB" id="A0A401QPA9"/>
<dbReference type="EMBL" id="BFAA01446308">
    <property type="protein sequence ID" value="GCB87259.1"/>
    <property type="molecule type" value="Genomic_DNA"/>
</dbReference>
<dbReference type="FunFam" id="1.10.8.10:FF:000005">
    <property type="entry name" value="Non-specific serine/threonine protein kinase"/>
    <property type="match status" value="1"/>
</dbReference>
<keyword evidence="4" id="KW-0547">Nucleotide-binding</keyword>
<protein>
    <recommendedName>
        <fullName evidence="1">non-specific serine/threonine protein kinase</fullName>
        <ecNumber evidence="1">2.7.11.1</ecNumber>
    </recommendedName>
</protein>
<dbReference type="OrthoDB" id="504170at2759"/>
<comment type="catalytic activity">
    <reaction evidence="7">
        <text>L-threonyl-[protein] + ATP = O-phospho-L-threonyl-[protein] + ADP + H(+)</text>
        <dbReference type="Rhea" id="RHEA:46608"/>
        <dbReference type="Rhea" id="RHEA-COMP:11060"/>
        <dbReference type="Rhea" id="RHEA-COMP:11605"/>
        <dbReference type="ChEBI" id="CHEBI:15378"/>
        <dbReference type="ChEBI" id="CHEBI:30013"/>
        <dbReference type="ChEBI" id="CHEBI:30616"/>
        <dbReference type="ChEBI" id="CHEBI:61977"/>
        <dbReference type="ChEBI" id="CHEBI:456216"/>
        <dbReference type="EC" id="2.7.11.1"/>
    </reaction>
</comment>